<dbReference type="AlphaFoldDB" id="A0A9P8SYA7"/>
<gene>
    <name evidence="2" type="ORF">OGATHE_006439</name>
</gene>
<evidence type="ECO:0000256" key="1">
    <source>
        <dbReference type="SAM" id="Coils"/>
    </source>
</evidence>
<dbReference type="Proteomes" id="UP000788993">
    <property type="component" value="Unassembled WGS sequence"/>
</dbReference>
<evidence type="ECO:0000313" key="3">
    <source>
        <dbReference type="Proteomes" id="UP000788993"/>
    </source>
</evidence>
<keyword evidence="3" id="KW-1185">Reference proteome</keyword>
<protein>
    <submittedName>
        <fullName evidence="2">Uncharacterized protein</fullName>
    </submittedName>
</protein>
<name>A0A9P8SYA7_9ASCO</name>
<accession>A0A9P8SYA7</accession>
<reference evidence="2" key="2">
    <citation type="submission" date="2021-01" db="EMBL/GenBank/DDBJ databases">
        <authorList>
            <person name="Schikora-Tamarit M.A."/>
        </authorList>
    </citation>
    <scope>NUCLEOTIDE SEQUENCE</scope>
    <source>
        <strain evidence="2">NCAIM Y.01608</strain>
    </source>
</reference>
<evidence type="ECO:0000313" key="2">
    <source>
        <dbReference type="EMBL" id="KAH3658715.1"/>
    </source>
</evidence>
<dbReference type="EMBL" id="JAEUBD010001571">
    <property type="protein sequence ID" value="KAH3658715.1"/>
    <property type="molecule type" value="Genomic_DNA"/>
</dbReference>
<proteinExistence type="predicted"/>
<sequence>MSQLRKKQSLSILSGSHLNQLSGATIVGSDRPLKERVISESTGLIKFALRQSSDKHSPDDEADKQGLPIYIPIEENVKEAHERTEELNTLMFQLASKQRKALELRDELESVESEVRNLELACRKLMDIPEERKLAKKQSIMKFAPRTEKLNQEPYTQLTKTLNTFTSNLSSNINANELLNKGKTFIESLNKENEKWLSDLQNRATSFKNEEHSMLKKLMRQRAENSPLIPKFTSSLNLFHASEPDNESEFSDDEHYGGETSPYIAYGLSLVLLGHVCVRNGAANSLDHDTRNQVRIDVGSWSSVLKVSVALGLDRSWDSDRCASVGDTVREALHGGGLVATGESEIVVGTVKSNVLLVSLGEFLDGLLDGLHSARLSHRGSGDVGVAASTVPVSLQWLWMECHLDTKLLSNSVEQVSGDPELVSHLDSLTWSHLELPLGRHDLGVDTRDGDAGVQARSVVRLDHVSGVHFSGTHTAVVWSLWSWETSLWPAIDRAVHRVQESVLLFKAKPDMFRSVGSHELVALVSVVELVWGTVVVPALTKNNDVIALSEWVWVVGDGSQVHIRVVAGSLAGGGAVKVPLWQLGQVCDLLGQGSALGSRFSGTVNPDVFGDDLSTLIQIQILGQDVGVFQNRDFLNHCSLFEKRE</sequence>
<reference evidence="2" key="1">
    <citation type="journal article" date="2021" name="Open Biol.">
        <title>Shared evolutionary footprints suggest mitochondrial oxidative damage underlies multiple complex I losses in fungi.</title>
        <authorList>
            <person name="Schikora-Tamarit M.A."/>
            <person name="Marcet-Houben M."/>
            <person name="Nosek J."/>
            <person name="Gabaldon T."/>
        </authorList>
    </citation>
    <scope>NUCLEOTIDE SEQUENCE</scope>
    <source>
        <strain evidence="2">NCAIM Y.01608</strain>
    </source>
</reference>
<feature type="coiled-coil region" evidence="1">
    <location>
        <begin position="94"/>
        <end position="128"/>
    </location>
</feature>
<keyword evidence="1" id="KW-0175">Coiled coil</keyword>
<organism evidence="2 3">
    <name type="scientific">Ogataea polymorpha</name>
    <dbReference type="NCBI Taxonomy" id="460523"/>
    <lineage>
        <taxon>Eukaryota</taxon>
        <taxon>Fungi</taxon>
        <taxon>Dikarya</taxon>
        <taxon>Ascomycota</taxon>
        <taxon>Saccharomycotina</taxon>
        <taxon>Pichiomycetes</taxon>
        <taxon>Pichiales</taxon>
        <taxon>Pichiaceae</taxon>
        <taxon>Ogataea</taxon>
    </lineage>
</organism>
<comment type="caution">
    <text evidence="2">The sequence shown here is derived from an EMBL/GenBank/DDBJ whole genome shotgun (WGS) entry which is preliminary data.</text>
</comment>